<dbReference type="InterPro" id="IPR014710">
    <property type="entry name" value="RmlC-like_jellyroll"/>
</dbReference>
<protein>
    <submittedName>
        <fullName evidence="3">Cupin superfamily protein</fullName>
    </submittedName>
</protein>
<evidence type="ECO:0000259" key="2">
    <source>
        <dbReference type="Pfam" id="PF07883"/>
    </source>
</evidence>
<keyword evidence="1" id="KW-0479">Metal-binding</keyword>
<dbReference type="Pfam" id="PF07883">
    <property type="entry name" value="Cupin_2"/>
    <property type="match status" value="1"/>
</dbReference>
<dbReference type="PANTHER" id="PTHR35848">
    <property type="entry name" value="OXALATE-BINDING PROTEIN"/>
    <property type="match status" value="1"/>
</dbReference>
<dbReference type="Proteomes" id="UP001549321">
    <property type="component" value="Unassembled WGS sequence"/>
</dbReference>
<organism evidence="3 4">
    <name type="scientific">Kaistia defluvii</name>
    <dbReference type="NCBI Taxonomy" id="410841"/>
    <lineage>
        <taxon>Bacteria</taxon>
        <taxon>Pseudomonadati</taxon>
        <taxon>Pseudomonadota</taxon>
        <taxon>Alphaproteobacteria</taxon>
        <taxon>Hyphomicrobiales</taxon>
        <taxon>Kaistiaceae</taxon>
        <taxon>Kaistia</taxon>
    </lineage>
</organism>
<dbReference type="EMBL" id="JBEPSM010000003">
    <property type="protein sequence ID" value="MET4635884.1"/>
    <property type="molecule type" value="Genomic_DNA"/>
</dbReference>
<feature type="domain" description="Cupin type-2" evidence="2">
    <location>
        <begin position="66"/>
        <end position="136"/>
    </location>
</feature>
<dbReference type="InterPro" id="IPR051610">
    <property type="entry name" value="GPI/OXD"/>
</dbReference>
<reference evidence="3 4" key="1">
    <citation type="submission" date="2024-06" db="EMBL/GenBank/DDBJ databases">
        <title>Sorghum-associated microbial communities from plants grown in Nebraska, USA.</title>
        <authorList>
            <person name="Schachtman D."/>
        </authorList>
    </citation>
    <scope>NUCLEOTIDE SEQUENCE [LARGE SCALE GENOMIC DNA]</scope>
    <source>
        <strain evidence="3 4">3207</strain>
    </source>
</reference>
<dbReference type="RefSeq" id="WP_354553424.1">
    <property type="nucleotide sequence ID" value="NZ_JBEPSM010000003.1"/>
</dbReference>
<keyword evidence="4" id="KW-1185">Reference proteome</keyword>
<evidence type="ECO:0000256" key="1">
    <source>
        <dbReference type="ARBA" id="ARBA00022723"/>
    </source>
</evidence>
<dbReference type="Gene3D" id="2.60.120.10">
    <property type="entry name" value="Jelly Rolls"/>
    <property type="match status" value="1"/>
</dbReference>
<dbReference type="InterPro" id="IPR011051">
    <property type="entry name" value="RmlC_Cupin_sf"/>
</dbReference>
<comment type="caution">
    <text evidence="3">The sequence shown here is derived from an EMBL/GenBank/DDBJ whole genome shotgun (WGS) entry which is preliminary data.</text>
</comment>
<proteinExistence type="predicted"/>
<dbReference type="InterPro" id="IPR013096">
    <property type="entry name" value="Cupin_2"/>
</dbReference>
<gene>
    <name evidence="3" type="ORF">ABIE08_003835</name>
</gene>
<accession>A0ABV2R3M5</accession>
<sequence length="172" mass="19031">MLGWAPRLVLVSWLHRVGEGRLPKLDMTLWRTGAGEINPVFQNSTGPFAELVLGDQAALTQFGVRIERLPPGSQSSERHWHQAEDELVYVLSGELVLVEDEEQLLRAGEAAAWPAGKPVAHCLVNRSEADATFLVIGTRSPTDIVTYPEHGLRLIRNGSERRHEPISPTEPS</sequence>
<evidence type="ECO:0000313" key="3">
    <source>
        <dbReference type="EMBL" id="MET4635884.1"/>
    </source>
</evidence>
<evidence type="ECO:0000313" key="4">
    <source>
        <dbReference type="Proteomes" id="UP001549321"/>
    </source>
</evidence>
<dbReference type="PANTHER" id="PTHR35848:SF9">
    <property type="entry name" value="SLL1358 PROTEIN"/>
    <property type="match status" value="1"/>
</dbReference>
<dbReference type="CDD" id="cd02224">
    <property type="entry name" value="cupin_SPO2919-like"/>
    <property type="match status" value="1"/>
</dbReference>
<dbReference type="SUPFAM" id="SSF51182">
    <property type="entry name" value="RmlC-like cupins"/>
    <property type="match status" value="1"/>
</dbReference>
<name>A0ABV2R3M5_9HYPH</name>